<dbReference type="PROSITE" id="PS51257">
    <property type="entry name" value="PROKAR_LIPOPROTEIN"/>
    <property type="match status" value="1"/>
</dbReference>
<dbReference type="RefSeq" id="WP_254158928.1">
    <property type="nucleotide sequence ID" value="NZ_CP100355.1"/>
</dbReference>
<keyword evidence="4" id="KW-1185">Reference proteome</keyword>
<dbReference type="InterPro" id="IPR001763">
    <property type="entry name" value="Rhodanese-like_dom"/>
</dbReference>
<proteinExistence type="predicted"/>
<dbReference type="SUPFAM" id="SSF52821">
    <property type="entry name" value="Rhodanese/Cell cycle control phosphatase"/>
    <property type="match status" value="1"/>
</dbReference>
<protein>
    <submittedName>
        <fullName evidence="3">Rhodanese-like domain-containing protein</fullName>
    </submittedName>
</protein>
<name>A0A9E7NBB9_9EURY</name>
<reference evidence="3" key="1">
    <citation type="submission" date="2022-06" db="EMBL/GenBank/DDBJ databases">
        <title>Diverse halophilic archaea isolated from saline environments.</title>
        <authorList>
            <person name="Cui H.-L."/>
        </authorList>
    </citation>
    <scope>NUCLEOTIDE SEQUENCE</scope>
    <source>
        <strain evidence="3">WLHS1</strain>
    </source>
</reference>
<evidence type="ECO:0000259" key="2">
    <source>
        <dbReference type="PROSITE" id="PS50206"/>
    </source>
</evidence>
<dbReference type="Gene3D" id="3.40.250.10">
    <property type="entry name" value="Rhodanese-like domain"/>
    <property type="match status" value="1"/>
</dbReference>
<evidence type="ECO:0000313" key="3">
    <source>
        <dbReference type="EMBL" id="UTF54301.1"/>
    </source>
</evidence>
<gene>
    <name evidence="3" type="ORF">NGM29_03195</name>
</gene>
<feature type="domain" description="Rhodanese" evidence="2">
    <location>
        <begin position="65"/>
        <end position="156"/>
    </location>
</feature>
<feature type="compositionally biased region" description="Acidic residues" evidence="1">
    <location>
        <begin position="26"/>
        <end position="43"/>
    </location>
</feature>
<accession>A0A9E7NBB9</accession>
<feature type="region of interest" description="Disordered" evidence="1">
    <location>
        <begin position="26"/>
        <end position="51"/>
    </location>
</feature>
<dbReference type="KEGG" id="sawl:NGM29_03195"/>
<dbReference type="GeneID" id="73289019"/>
<evidence type="ECO:0000313" key="4">
    <source>
        <dbReference type="Proteomes" id="UP001056855"/>
    </source>
</evidence>
<dbReference type="InterPro" id="IPR036873">
    <property type="entry name" value="Rhodanese-like_dom_sf"/>
</dbReference>
<dbReference type="Pfam" id="PF00581">
    <property type="entry name" value="Rhodanese"/>
    <property type="match status" value="1"/>
</dbReference>
<dbReference type="PROSITE" id="PS50206">
    <property type="entry name" value="RHODANESE_3"/>
    <property type="match status" value="1"/>
</dbReference>
<dbReference type="EMBL" id="CP100355">
    <property type="protein sequence ID" value="UTF54301.1"/>
    <property type="molecule type" value="Genomic_DNA"/>
</dbReference>
<dbReference type="Proteomes" id="UP001056855">
    <property type="component" value="Chromosome"/>
</dbReference>
<evidence type="ECO:0000256" key="1">
    <source>
        <dbReference type="SAM" id="MobiDB-lite"/>
    </source>
</evidence>
<dbReference type="SMART" id="SM00450">
    <property type="entry name" value="RHOD"/>
    <property type="match status" value="1"/>
</dbReference>
<sequence length="239" mass="25573">MRRRTVLGAVGIASISGLSGCLGSILEDEDSPGGDATNDEGYDTESQGGQTVPLVPLEDAYEWYEADEAEFLDTRGAGQYGASHIEGAHLSTAPDGVEDDPTKEWSEDTRIVTYCGCPHSLAVLRASELLANGFENVYALDEGYNGWTDAGYPTVGESAESIPTFEIVGRSSPDHEGEYVWLSTLDESQQEISQVEADGSYELLVRFADVDEETVLSLEAPDYALEATLGELTSGVVDA</sequence>
<organism evidence="3 4">
    <name type="scientific">Natronosalvus rutilus</name>
    <dbReference type="NCBI Taxonomy" id="2953753"/>
    <lineage>
        <taxon>Archaea</taxon>
        <taxon>Methanobacteriati</taxon>
        <taxon>Methanobacteriota</taxon>
        <taxon>Stenosarchaea group</taxon>
        <taxon>Halobacteria</taxon>
        <taxon>Halobacteriales</taxon>
        <taxon>Natrialbaceae</taxon>
        <taxon>Natronosalvus</taxon>
    </lineage>
</organism>
<dbReference type="CDD" id="cd00158">
    <property type="entry name" value="RHOD"/>
    <property type="match status" value="1"/>
</dbReference>
<dbReference type="AlphaFoldDB" id="A0A9E7NBB9"/>